<sequence>MAKDKKDEKPEKEGVKAHKQPSDSEEERVAERDENVKKEKKEKKEKKRSRESKELEELEINLDDAAPLSKKQKRMAKKEKSLEGKPKKESDKPASKSVNGVWIGNLTFDTTRDELRSFLITNTEHLDMKITPENITRINLPKKGPKIRGFAYVDFDKPELVPICISISEQSLNGRNLLIKDANSFEGRPEKSKQQQTGEDSGKNKNPPSRILFVGNLSFDTTKEDLEEHFQHCGNIVKIRMATFEDSGKCKGFAFIDFLDVEGATNALNDKLCKRMVGRPLRMEYGEDRSKRSPAFRKPVEEGEIDDSGNVIDSAIEKPKKKTFSDFDEPEEHNHQRSAPQKSFASKPRYNTNEPQGRVKSSVVLANAPRQSAAIVPSQGKKVKFD</sequence>
<dbReference type="InterPro" id="IPR035979">
    <property type="entry name" value="RBD_domain_sf"/>
</dbReference>
<keyword evidence="1 2" id="KW-0694">RNA-binding</keyword>
<feature type="domain" description="RRM" evidence="4">
    <location>
        <begin position="210"/>
        <end position="288"/>
    </location>
</feature>
<dbReference type="OrthoDB" id="1875751at2759"/>
<dbReference type="InterPro" id="IPR034226">
    <property type="entry name" value="Nop13/Rnp24_RRM2"/>
</dbReference>
<dbReference type="GO" id="GO:0005730">
    <property type="term" value="C:nucleolus"/>
    <property type="evidence" value="ECO:0007669"/>
    <property type="project" value="TreeGrafter"/>
</dbReference>
<feature type="compositionally biased region" description="Basic and acidic residues" evidence="3">
    <location>
        <begin position="78"/>
        <end position="94"/>
    </location>
</feature>
<dbReference type="AlphaFoldDB" id="A0A1B2J6F7"/>
<dbReference type="SUPFAM" id="SSF54928">
    <property type="entry name" value="RNA-binding domain, RBD"/>
    <property type="match status" value="2"/>
</dbReference>
<feature type="region of interest" description="Disordered" evidence="3">
    <location>
        <begin position="184"/>
        <end position="210"/>
    </location>
</feature>
<name>A0A1B2J6F7_PICPA</name>
<dbReference type="SMART" id="SM00360">
    <property type="entry name" value="RRM"/>
    <property type="match status" value="2"/>
</dbReference>
<dbReference type="PANTHER" id="PTHR23236:SF95">
    <property type="entry name" value="NUCLEOLAR PROTEIN 13"/>
    <property type="match status" value="1"/>
</dbReference>
<organism evidence="5 6">
    <name type="scientific">Komagataella pastoris</name>
    <name type="common">Yeast</name>
    <name type="synonym">Pichia pastoris</name>
    <dbReference type="NCBI Taxonomy" id="4922"/>
    <lineage>
        <taxon>Eukaryota</taxon>
        <taxon>Fungi</taxon>
        <taxon>Dikarya</taxon>
        <taxon>Ascomycota</taxon>
        <taxon>Saccharomycotina</taxon>
        <taxon>Pichiomycetes</taxon>
        <taxon>Pichiales</taxon>
        <taxon>Pichiaceae</taxon>
        <taxon>Komagataella</taxon>
    </lineage>
</organism>
<dbReference type="EMBL" id="CP014584">
    <property type="protein sequence ID" value="ANZ73557.1"/>
    <property type="molecule type" value="Genomic_DNA"/>
</dbReference>
<gene>
    <name evidence="5" type="primary">NOP13</name>
    <name evidence="5" type="ORF">ATY40_BA7501739</name>
</gene>
<dbReference type="CDD" id="cd12397">
    <property type="entry name" value="RRM2_Nop13p_fungi"/>
    <property type="match status" value="1"/>
</dbReference>
<dbReference type="InterPro" id="IPR000504">
    <property type="entry name" value="RRM_dom"/>
</dbReference>
<evidence type="ECO:0000256" key="2">
    <source>
        <dbReference type="PROSITE-ProRule" id="PRU00176"/>
    </source>
</evidence>
<dbReference type="PANTHER" id="PTHR23236">
    <property type="entry name" value="EUKARYOTIC TRANSLATION INITIATION FACTOR 4B/4H"/>
    <property type="match status" value="1"/>
</dbReference>
<proteinExistence type="predicted"/>
<feature type="compositionally biased region" description="Basic residues" evidence="3">
    <location>
        <begin position="40"/>
        <end position="50"/>
    </location>
</feature>
<evidence type="ECO:0000259" key="4">
    <source>
        <dbReference type="PROSITE" id="PS50102"/>
    </source>
</evidence>
<feature type="compositionally biased region" description="Polar residues" evidence="3">
    <location>
        <begin position="194"/>
        <end position="207"/>
    </location>
</feature>
<reference evidence="5 6" key="1">
    <citation type="submission" date="2016-02" db="EMBL/GenBank/DDBJ databases">
        <title>Comparative genomic and transcriptomic foundation for Pichia pastoris.</title>
        <authorList>
            <person name="Love K.R."/>
            <person name="Shah K.A."/>
            <person name="Whittaker C.A."/>
            <person name="Wu J."/>
            <person name="Bartlett M.C."/>
            <person name="Ma D."/>
            <person name="Leeson R.L."/>
            <person name="Priest M."/>
            <person name="Young S.K."/>
            <person name="Love J.C."/>
        </authorList>
    </citation>
    <scope>NUCLEOTIDE SEQUENCE [LARGE SCALE GENOMIC DNA]</scope>
    <source>
        <strain evidence="5 6">ATCC 28485</strain>
    </source>
</reference>
<evidence type="ECO:0000313" key="6">
    <source>
        <dbReference type="Proteomes" id="UP000094565"/>
    </source>
</evidence>
<evidence type="ECO:0000256" key="3">
    <source>
        <dbReference type="SAM" id="MobiDB-lite"/>
    </source>
</evidence>
<protein>
    <submittedName>
        <fullName evidence="5">BA75_01739T0</fullName>
    </submittedName>
</protein>
<feature type="domain" description="RRM" evidence="4">
    <location>
        <begin position="99"/>
        <end position="184"/>
    </location>
</feature>
<feature type="compositionally biased region" description="Polar residues" evidence="3">
    <location>
        <begin position="337"/>
        <end position="355"/>
    </location>
</feature>
<dbReference type="InterPro" id="IPR012677">
    <property type="entry name" value="Nucleotide-bd_a/b_plait_sf"/>
</dbReference>
<dbReference type="Proteomes" id="UP000094565">
    <property type="component" value="Chromosome 1"/>
</dbReference>
<dbReference type="Pfam" id="PF00076">
    <property type="entry name" value="RRM_1"/>
    <property type="match status" value="1"/>
</dbReference>
<dbReference type="GO" id="GO:0003723">
    <property type="term" value="F:RNA binding"/>
    <property type="evidence" value="ECO:0007669"/>
    <property type="project" value="UniProtKB-UniRule"/>
</dbReference>
<keyword evidence="6" id="KW-1185">Reference proteome</keyword>
<accession>A0A1B2J6F7</accession>
<feature type="compositionally biased region" description="Basic and acidic residues" evidence="3">
    <location>
        <begin position="1"/>
        <end position="39"/>
    </location>
</feature>
<dbReference type="Gene3D" id="3.30.70.330">
    <property type="match status" value="2"/>
</dbReference>
<feature type="region of interest" description="Disordered" evidence="3">
    <location>
        <begin position="285"/>
        <end position="386"/>
    </location>
</feature>
<evidence type="ECO:0000313" key="5">
    <source>
        <dbReference type="EMBL" id="ANZ73557.1"/>
    </source>
</evidence>
<evidence type="ECO:0000256" key="1">
    <source>
        <dbReference type="ARBA" id="ARBA00022884"/>
    </source>
</evidence>
<dbReference type="PROSITE" id="PS50102">
    <property type="entry name" value="RRM"/>
    <property type="match status" value="2"/>
</dbReference>
<feature type="region of interest" description="Disordered" evidence="3">
    <location>
        <begin position="1"/>
        <end position="98"/>
    </location>
</feature>